<dbReference type="EMBL" id="SMKA01000004">
    <property type="protein sequence ID" value="TDC34996.1"/>
    <property type="molecule type" value="Genomic_DNA"/>
</dbReference>
<comment type="caution">
    <text evidence="2">The sequence shown here is derived from an EMBL/GenBank/DDBJ whole genome shotgun (WGS) entry which is preliminary data.</text>
</comment>
<evidence type="ECO:0000259" key="1">
    <source>
        <dbReference type="Pfam" id="PF00561"/>
    </source>
</evidence>
<dbReference type="SUPFAM" id="SSF53474">
    <property type="entry name" value="alpha/beta-Hydrolases"/>
    <property type="match status" value="1"/>
</dbReference>
<evidence type="ECO:0000313" key="3">
    <source>
        <dbReference type="Proteomes" id="UP000295075"/>
    </source>
</evidence>
<dbReference type="GO" id="GO:0016020">
    <property type="term" value="C:membrane"/>
    <property type="evidence" value="ECO:0007669"/>
    <property type="project" value="TreeGrafter"/>
</dbReference>
<gene>
    <name evidence="2" type="ORF">E1261_02110</name>
</gene>
<dbReference type="Proteomes" id="UP000295075">
    <property type="component" value="Unassembled WGS sequence"/>
</dbReference>
<organism evidence="2 3">
    <name type="scientific">Kribbella albertanoniae</name>
    <dbReference type="NCBI Taxonomy" id="1266829"/>
    <lineage>
        <taxon>Bacteria</taxon>
        <taxon>Bacillati</taxon>
        <taxon>Actinomycetota</taxon>
        <taxon>Actinomycetes</taxon>
        <taxon>Propionibacteriales</taxon>
        <taxon>Kribbellaceae</taxon>
        <taxon>Kribbella</taxon>
    </lineage>
</organism>
<protein>
    <submittedName>
        <fullName evidence="2">Alpha/beta hydrolase</fullName>
    </submittedName>
</protein>
<keyword evidence="3" id="KW-1185">Reference proteome</keyword>
<dbReference type="InterPro" id="IPR000073">
    <property type="entry name" value="AB_hydrolase_1"/>
</dbReference>
<feature type="domain" description="AB hydrolase-1" evidence="1">
    <location>
        <begin position="38"/>
        <end position="271"/>
    </location>
</feature>
<accession>A0A4R4QH01</accession>
<dbReference type="AlphaFoldDB" id="A0A4R4QH01"/>
<dbReference type="PRINTS" id="PR00111">
    <property type="entry name" value="ABHYDROLASE"/>
</dbReference>
<dbReference type="OrthoDB" id="9802489at2"/>
<reference evidence="2 3" key="1">
    <citation type="submission" date="2019-03" db="EMBL/GenBank/DDBJ databases">
        <title>Draft genome sequences of novel Actinobacteria.</title>
        <authorList>
            <person name="Sahin N."/>
            <person name="Ay H."/>
            <person name="Saygin H."/>
        </authorList>
    </citation>
    <scope>NUCLEOTIDE SEQUENCE [LARGE SCALE GENOMIC DNA]</scope>
    <source>
        <strain evidence="2 3">JCM 30547</strain>
    </source>
</reference>
<dbReference type="PANTHER" id="PTHR43798">
    <property type="entry name" value="MONOACYLGLYCEROL LIPASE"/>
    <property type="match status" value="1"/>
</dbReference>
<dbReference type="Gene3D" id="3.40.50.1820">
    <property type="entry name" value="alpha/beta hydrolase"/>
    <property type="match status" value="1"/>
</dbReference>
<dbReference type="Pfam" id="PF00561">
    <property type="entry name" value="Abhydrolase_1"/>
    <property type="match status" value="1"/>
</dbReference>
<dbReference type="InterPro" id="IPR029058">
    <property type="entry name" value="AB_hydrolase_fold"/>
</dbReference>
<keyword evidence="2" id="KW-0378">Hydrolase</keyword>
<proteinExistence type="predicted"/>
<name>A0A4R4QH01_9ACTN</name>
<dbReference type="InterPro" id="IPR050266">
    <property type="entry name" value="AB_hydrolase_sf"/>
</dbReference>
<dbReference type="GO" id="GO:0016787">
    <property type="term" value="F:hydrolase activity"/>
    <property type="evidence" value="ECO:0007669"/>
    <property type="project" value="UniProtKB-KW"/>
</dbReference>
<evidence type="ECO:0000313" key="2">
    <source>
        <dbReference type="EMBL" id="TDC34996.1"/>
    </source>
</evidence>
<dbReference type="PANTHER" id="PTHR43798:SF24">
    <property type="entry name" value="CIS-3-ALKYL-4-ALKYLOXETAN-2-ONE DECARBOXYLASE"/>
    <property type="match status" value="1"/>
</dbReference>
<sequence length="291" mass="31562">MASDDELGRSVLMGEGLAAAVVSTAQVRFSYVRAGSGPPVVLLPGAGGWQLTFDALVAELAASHAVYAVDPPGQGGTRVLDSDYGYDADAVASSIADFLDAVGLSSVAIVGHSWGGGFALRLAELRPELAGRLILLAPAGLDVPDVWEFRLLRLPVFGELAARFTSVASLRHMLRKSFARPDRMPSDEVLRSAATALRHEPSLRRDMLRVERGVRWRDTERDLGLIGCPVLILWGDRDRYFPVRLLDRFAHRLPGARTRILSGAGHSLHDDCPAQTYPLLKAFLDSPMEDL</sequence>